<dbReference type="InterPro" id="IPR037682">
    <property type="entry name" value="TonB_C"/>
</dbReference>
<dbReference type="GO" id="GO:0098797">
    <property type="term" value="C:plasma membrane protein complex"/>
    <property type="evidence" value="ECO:0007669"/>
    <property type="project" value="TreeGrafter"/>
</dbReference>
<dbReference type="NCBIfam" id="TIGR01352">
    <property type="entry name" value="tonB_Cterm"/>
    <property type="match status" value="1"/>
</dbReference>
<evidence type="ECO:0000256" key="4">
    <source>
        <dbReference type="ARBA" id="ARBA00022475"/>
    </source>
</evidence>
<feature type="domain" description="TonB C-terminal" evidence="12">
    <location>
        <begin position="183"/>
        <end position="274"/>
    </location>
</feature>
<feature type="compositionally biased region" description="Basic and acidic residues" evidence="11">
    <location>
        <begin position="96"/>
        <end position="108"/>
    </location>
</feature>
<keyword evidence="7 10" id="KW-0653">Protein transport</keyword>
<dbReference type="PANTHER" id="PTHR33446:SF2">
    <property type="entry name" value="PROTEIN TONB"/>
    <property type="match status" value="1"/>
</dbReference>
<sequence>MPSVKSGWSTSSSISPGLRIGAGVAVAVLHAAVAAALFVGDETKLDMPQEAPIMVSVIEAPVPQMAKADPTPQPPQPPVEEPPPPPQEETPPPPDTKPDPTPEVKPEPEPEPEPVVEKPPEPAPKPKPKPKPKPQPKPQPKKVEPPPKPVETPPPATPPSGTPQGDSKPQAPTQGPPPDQPELVSNVAYDGRGPRPVYSDTSRRMGEQGRVMVLVVISTDGTIEKATVVQSSGYPRLDQAALDALRSVHFKPYTRNGVAYTVQAKIPFDFKLRN</sequence>
<protein>
    <recommendedName>
        <fullName evidence="10">Protein TonB</fullName>
    </recommendedName>
</protein>
<accession>A0A4Q1HL09</accession>
<gene>
    <name evidence="13" type="ORF">C7R54_07360</name>
</gene>
<evidence type="ECO:0000256" key="2">
    <source>
        <dbReference type="ARBA" id="ARBA00006555"/>
    </source>
</evidence>
<comment type="function">
    <text evidence="10">Interacts with outer membrane receptor proteins that carry out high-affinity binding and energy dependent uptake into the periplasmic space of specific substrates. It could act to transduce energy from the cytoplasmic membrane to specific energy-requiring processes in the outer membrane, resulting in the release into the periplasm of ligands bound by these outer membrane proteins.</text>
</comment>
<dbReference type="InterPro" id="IPR051045">
    <property type="entry name" value="TonB-dependent_transducer"/>
</dbReference>
<feature type="region of interest" description="Disordered" evidence="11">
    <location>
        <begin position="62"/>
        <end position="202"/>
    </location>
</feature>
<dbReference type="SUPFAM" id="SSF74653">
    <property type="entry name" value="TolA/TonB C-terminal domain"/>
    <property type="match status" value="1"/>
</dbReference>
<keyword evidence="6 10" id="KW-0812">Transmembrane</keyword>
<feature type="compositionally biased region" description="Polar residues" evidence="11">
    <location>
        <begin position="162"/>
        <end position="173"/>
    </location>
</feature>
<keyword evidence="9 10" id="KW-0472">Membrane</keyword>
<evidence type="ECO:0000259" key="12">
    <source>
        <dbReference type="PROSITE" id="PS52015"/>
    </source>
</evidence>
<keyword evidence="14" id="KW-1185">Reference proteome</keyword>
<feature type="transmembrane region" description="Helical" evidence="10">
    <location>
        <begin position="20"/>
        <end position="39"/>
    </location>
</feature>
<feature type="compositionally biased region" description="Pro residues" evidence="11">
    <location>
        <begin position="71"/>
        <end position="95"/>
    </location>
</feature>
<evidence type="ECO:0000256" key="10">
    <source>
        <dbReference type="RuleBase" id="RU362123"/>
    </source>
</evidence>
<reference evidence="13 14" key="1">
    <citation type="journal article" date="2017" name="Int. J. Syst. Evol. Microbiol.">
        <title>Achromobacter aloeverae sp. nov., isolated from the root of Aloe vera (L.) Burm.f.</title>
        <authorList>
            <person name="Kuncharoen N."/>
            <person name="Muramatsu Y."/>
            <person name="Shibata C."/>
            <person name="Kamakura Y."/>
            <person name="Nakagawa Y."/>
            <person name="Tanasupawat S."/>
        </authorList>
    </citation>
    <scope>NUCLEOTIDE SEQUENCE [LARGE SCALE GENOMIC DNA]</scope>
    <source>
        <strain evidence="13 14">AVA-1</strain>
    </source>
</reference>
<evidence type="ECO:0000313" key="14">
    <source>
        <dbReference type="Proteomes" id="UP000290849"/>
    </source>
</evidence>
<dbReference type="GO" id="GO:0030288">
    <property type="term" value="C:outer membrane-bounded periplasmic space"/>
    <property type="evidence" value="ECO:0007669"/>
    <property type="project" value="InterPro"/>
</dbReference>
<dbReference type="Proteomes" id="UP000290849">
    <property type="component" value="Unassembled WGS sequence"/>
</dbReference>
<dbReference type="PROSITE" id="PS52015">
    <property type="entry name" value="TONB_CTD"/>
    <property type="match status" value="1"/>
</dbReference>
<evidence type="ECO:0000256" key="1">
    <source>
        <dbReference type="ARBA" id="ARBA00004383"/>
    </source>
</evidence>
<dbReference type="AlphaFoldDB" id="A0A4Q1HL09"/>
<feature type="compositionally biased region" description="Pro residues" evidence="11">
    <location>
        <begin position="146"/>
        <end position="161"/>
    </location>
</feature>
<dbReference type="InterPro" id="IPR006260">
    <property type="entry name" value="TonB/TolA_C"/>
</dbReference>
<proteinExistence type="inferred from homology"/>
<evidence type="ECO:0000256" key="6">
    <source>
        <dbReference type="ARBA" id="ARBA00022692"/>
    </source>
</evidence>
<dbReference type="GO" id="GO:0015031">
    <property type="term" value="P:protein transport"/>
    <property type="evidence" value="ECO:0007669"/>
    <property type="project" value="UniProtKB-UniRule"/>
</dbReference>
<dbReference type="RefSeq" id="WP_129149566.1">
    <property type="nucleotide sequence ID" value="NZ_JBHSDO010000013.1"/>
</dbReference>
<dbReference type="Gene3D" id="3.30.1150.10">
    <property type="match status" value="1"/>
</dbReference>
<keyword evidence="10" id="KW-0735">Signal-anchor</keyword>
<keyword evidence="3 10" id="KW-0813">Transport</keyword>
<comment type="caution">
    <text evidence="13">The sequence shown here is derived from an EMBL/GenBank/DDBJ whole genome shotgun (WGS) entry which is preliminary data.</text>
</comment>
<evidence type="ECO:0000256" key="8">
    <source>
        <dbReference type="ARBA" id="ARBA00022989"/>
    </source>
</evidence>
<dbReference type="InterPro" id="IPR003538">
    <property type="entry name" value="TonB"/>
</dbReference>
<dbReference type="GO" id="GO:0015891">
    <property type="term" value="P:siderophore transport"/>
    <property type="evidence" value="ECO:0007669"/>
    <property type="project" value="InterPro"/>
</dbReference>
<keyword evidence="4 10" id="KW-1003">Cell membrane</keyword>
<evidence type="ECO:0000256" key="3">
    <source>
        <dbReference type="ARBA" id="ARBA00022448"/>
    </source>
</evidence>
<dbReference type="PANTHER" id="PTHR33446">
    <property type="entry name" value="PROTEIN TONB-RELATED"/>
    <property type="match status" value="1"/>
</dbReference>
<organism evidence="13 14">
    <name type="scientific">Achromobacter aloeverae</name>
    <dbReference type="NCBI Taxonomy" id="1750518"/>
    <lineage>
        <taxon>Bacteria</taxon>
        <taxon>Pseudomonadati</taxon>
        <taxon>Pseudomonadota</taxon>
        <taxon>Betaproteobacteria</taxon>
        <taxon>Burkholderiales</taxon>
        <taxon>Alcaligenaceae</taxon>
        <taxon>Achromobacter</taxon>
    </lineage>
</organism>
<evidence type="ECO:0000256" key="5">
    <source>
        <dbReference type="ARBA" id="ARBA00022519"/>
    </source>
</evidence>
<evidence type="ECO:0000256" key="9">
    <source>
        <dbReference type="ARBA" id="ARBA00023136"/>
    </source>
</evidence>
<dbReference type="GO" id="GO:0031992">
    <property type="term" value="F:energy transducer activity"/>
    <property type="evidence" value="ECO:0007669"/>
    <property type="project" value="InterPro"/>
</dbReference>
<keyword evidence="5 10" id="KW-0997">Cell inner membrane</keyword>
<dbReference type="GO" id="GO:0055085">
    <property type="term" value="P:transmembrane transport"/>
    <property type="evidence" value="ECO:0007669"/>
    <property type="project" value="InterPro"/>
</dbReference>
<evidence type="ECO:0000256" key="11">
    <source>
        <dbReference type="SAM" id="MobiDB-lite"/>
    </source>
</evidence>
<dbReference type="OrthoDB" id="9792439at2"/>
<evidence type="ECO:0000256" key="7">
    <source>
        <dbReference type="ARBA" id="ARBA00022927"/>
    </source>
</evidence>
<evidence type="ECO:0000313" key="13">
    <source>
        <dbReference type="EMBL" id="RXN91008.1"/>
    </source>
</evidence>
<name>A0A4Q1HL09_9BURK</name>
<dbReference type="Pfam" id="PF03544">
    <property type="entry name" value="TonB_C"/>
    <property type="match status" value="1"/>
</dbReference>
<comment type="similarity">
    <text evidence="2 10">Belongs to the TonB family.</text>
</comment>
<comment type="subcellular location">
    <subcellularLocation>
        <location evidence="1 10">Cell inner membrane</location>
        <topology evidence="1 10">Single-pass membrane protein</topology>
        <orientation evidence="1 10">Periplasmic side</orientation>
    </subcellularLocation>
</comment>
<keyword evidence="8 10" id="KW-1133">Transmembrane helix</keyword>
<dbReference type="PRINTS" id="PR01374">
    <property type="entry name" value="TONBPROTEIN"/>
</dbReference>
<dbReference type="EMBL" id="PYAL01000002">
    <property type="protein sequence ID" value="RXN91008.1"/>
    <property type="molecule type" value="Genomic_DNA"/>
</dbReference>